<accession>A0A813N0M9</accession>
<evidence type="ECO:0000256" key="10">
    <source>
        <dbReference type="PIRSR" id="PIRSR000138-2"/>
    </source>
</evidence>
<comment type="catalytic activity">
    <reaction evidence="7">
        <text>a (2S)-2-hydroxycarboxylate + O2 = a 2-oxocarboxylate + H2O2</text>
        <dbReference type="Rhea" id="RHEA:16789"/>
        <dbReference type="ChEBI" id="CHEBI:15379"/>
        <dbReference type="ChEBI" id="CHEBI:16240"/>
        <dbReference type="ChEBI" id="CHEBI:35179"/>
        <dbReference type="ChEBI" id="CHEBI:58123"/>
        <dbReference type="EC" id="1.1.3.15"/>
    </reaction>
    <physiologicalReaction direction="left-to-right" evidence="7">
        <dbReference type="Rhea" id="RHEA:16790"/>
    </physiologicalReaction>
</comment>
<dbReference type="PANTHER" id="PTHR10578:SF107">
    <property type="entry name" value="2-HYDROXYACID OXIDASE 1"/>
    <property type="match status" value="1"/>
</dbReference>
<keyword evidence="3 10" id="KW-0285">Flavoprotein</keyword>
<evidence type="ECO:0000256" key="7">
    <source>
        <dbReference type="ARBA" id="ARBA00029325"/>
    </source>
</evidence>
<dbReference type="Proteomes" id="UP000663832">
    <property type="component" value="Unassembled WGS sequence"/>
</dbReference>
<organism evidence="12 15">
    <name type="scientific">Adineta steineri</name>
    <dbReference type="NCBI Taxonomy" id="433720"/>
    <lineage>
        <taxon>Eukaryota</taxon>
        <taxon>Metazoa</taxon>
        <taxon>Spiralia</taxon>
        <taxon>Gnathifera</taxon>
        <taxon>Rotifera</taxon>
        <taxon>Eurotatoria</taxon>
        <taxon>Bdelloidea</taxon>
        <taxon>Adinetida</taxon>
        <taxon>Adinetidae</taxon>
        <taxon>Adineta</taxon>
    </lineage>
</organism>
<sequence length="407" mass="45083">MSKKQTKETTLPKNATIPGSSRILLNIEDYHQVAKEKLSKMAYDYYRSGADDEITLQENVDAYRRIKLRPRVFVDVSHHSTNTECCSVSLLNGQTTCSIPLLIAPTAMHRMADDEGECSTARAAARANTVMILSSLSTTRIEDVAQAHQQALKQYPTSTSQLWFQLYILKDRAFTKRLVERAENAGFRALVVTVDACRFGNREIDHRNGFRLPENMQLENLYDAGLKQAQNEHVSALNDFIANNLDASLTWSDIKWLRQISRLPIIVKGIMTGEDAQLAAQAGVDGIVVSNHGARQVDTTFSTIEVLPEIVTAIRTMSNKKKIDIYIDGGIRRGTDILKALALGADAVLVGRPILWGLAANGSQGVFDVLEVFKRELKLAMMLCGCVSLPSRNMPTSSLVTMPKSKL</sequence>
<dbReference type="InterPro" id="IPR037396">
    <property type="entry name" value="FMN_HAD"/>
</dbReference>
<dbReference type="EC" id="1.1.3.15" evidence="2"/>
<dbReference type="Gene3D" id="3.20.20.70">
    <property type="entry name" value="Aldolase class I"/>
    <property type="match status" value="1"/>
</dbReference>
<dbReference type="PIRSF" id="PIRSF000138">
    <property type="entry name" value="Al-hdrx_acd_dh"/>
    <property type="match status" value="1"/>
</dbReference>
<evidence type="ECO:0000256" key="1">
    <source>
        <dbReference type="ARBA" id="ARBA00001917"/>
    </source>
</evidence>
<keyword evidence="5" id="KW-0560">Oxidoreductase</keyword>
<evidence type="ECO:0000313" key="13">
    <source>
        <dbReference type="EMBL" id="CAF1090254.1"/>
    </source>
</evidence>
<dbReference type="InterPro" id="IPR008259">
    <property type="entry name" value="FMN_hydac_DH_AS"/>
</dbReference>
<gene>
    <name evidence="12" type="ORF">BJG266_LOCUS1116</name>
    <name evidence="13" type="ORF">QVE165_LOCUS19723</name>
</gene>
<evidence type="ECO:0000259" key="11">
    <source>
        <dbReference type="PROSITE" id="PS51349"/>
    </source>
</evidence>
<dbReference type="Proteomes" id="UP000663877">
    <property type="component" value="Unassembled WGS sequence"/>
</dbReference>
<feature type="binding site" evidence="10">
    <location>
        <begin position="328"/>
        <end position="332"/>
    </location>
    <ligand>
        <name>FMN</name>
        <dbReference type="ChEBI" id="CHEBI:58210"/>
    </ligand>
</feature>
<dbReference type="GO" id="GO:0005777">
    <property type="term" value="C:peroxisome"/>
    <property type="evidence" value="ECO:0007669"/>
    <property type="project" value="UniProtKB-ARBA"/>
</dbReference>
<feature type="binding site" evidence="10">
    <location>
        <position position="167"/>
    </location>
    <ligand>
        <name>glyoxylate</name>
        <dbReference type="ChEBI" id="CHEBI:36655"/>
    </ligand>
</feature>
<dbReference type="CDD" id="cd02809">
    <property type="entry name" value="alpha_hydroxyacid_oxid_FMN"/>
    <property type="match status" value="1"/>
</dbReference>
<dbReference type="GO" id="GO:0003973">
    <property type="term" value="F:(S)-2-hydroxy-acid oxidase activity"/>
    <property type="evidence" value="ECO:0007669"/>
    <property type="project" value="UniProtKB-EC"/>
</dbReference>
<dbReference type="GO" id="GO:0010181">
    <property type="term" value="F:FMN binding"/>
    <property type="evidence" value="ECO:0007669"/>
    <property type="project" value="InterPro"/>
</dbReference>
<dbReference type="InterPro" id="IPR000262">
    <property type="entry name" value="FMN-dep_DH"/>
</dbReference>
<comment type="catalytic activity">
    <reaction evidence="8">
        <text>2-hydroxyoctanoate + O2 = 2-oxooctanoate + H2O2</text>
        <dbReference type="Rhea" id="RHEA:67940"/>
        <dbReference type="ChEBI" id="CHEBI:15379"/>
        <dbReference type="ChEBI" id="CHEBI:16240"/>
        <dbReference type="ChEBI" id="CHEBI:133514"/>
        <dbReference type="ChEBI" id="CHEBI:176689"/>
    </reaction>
    <physiologicalReaction direction="left-to-right" evidence="8">
        <dbReference type="Rhea" id="RHEA:67941"/>
    </physiologicalReaction>
</comment>
<evidence type="ECO:0000256" key="8">
    <source>
        <dbReference type="ARBA" id="ARBA00029327"/>
    </source>
</evidence>
<evidence type="ECO:0000313" key="14">
    <source>
        <dbReference type="Proteomes" id="UP000663832"/>
    </source>
</evidence>
<feature type="binding site" evidence="10">
    <location>
        <position position="268"/>
    </location>
    <ligand>
        <name>FMN</name>
        <dbReference type="ChEBI" id="CHEBI:58210"/>
    </ligand>
</feature>
<evidence type="ECO:0000256" key="4">
    <source>
        <dbReference type="ARBA" id="ARBA00022643"/>
    </source>
</evidence>
<reference evidence="12" key="1">
    <citation type="submission" date="2021-02" db="EMBL/GenBank/DDBJ databases">
        <authorList>
            <person name="Nowell W R."/>
        </authorList>
    </citation>
    <scope>NUCLEOTIDE SEQUENCE</scope>
</reference>
<feature type="binding site" evidence="10">
    <location>
        <begin position="351"/>
        <end position="352"/>
    </location>
    <ligand>
        <name>FMN</name>
        <dbReference type="ChEBI" id="CHEBI:58210"/>
    </ligand>
</feature>
<feature type="active site" description="Proton acceptor" evidence="9">
    <location>
        <position position="292"/>
    </location>
</feature>
<evidence type="ECO:0000256" key="2">
    <source>
        <dbReference type="ARBA" id="ARBA00013087"/>
    </source>
</evidence>
<evidence type="ECO:0000313" key="15">
    <source>
        <dbReference type="Proteomes" id="UP000663877"/>
    </source>
</evidence>
<feature type="binding site" evidence="10">
    <location>
        <position position="45"/>
    </location>
    <ligand>
        <name>glyoxylate</name>
        <dbReference type="ChEBI" id="CHEBI:36655"/>
    </ligand>
</feature>
<dbReference type="OrthoDB" id="25826at2759"/>
<feature type="binding site" evidence="10">
    <location>
        <position position="202"/>
    </location>
    <ligand>
        <name>glyoxylate</name>
        <dbReference type="ChEBI" id="CHEBI:36655"/>
    </ligand>
</feature>
<evidence type="ECO:0000256" key="3">
    <source>
        <dbReference type="ARBA" id="ARBA00022630"/>
    </source>
</evidence>
<feature type="binding site" evidence="10">
    <location>
        <position position="295"/>
    </location>
    <ligand>
        <name>glyoxylate</name>
        <dbReference type="ChEBI" id="CHEBI:36655"/>
    </ligand>
</feature>
<evidence type="ECO:0000313" key="12">
    <source>
        <dbReference type="EMBL" id="CAF0729984.1"/>
    </source>
</evidence>
<feature type="binding site" evidence="10">
    <location>
        <position position="165"/>
    </location>
    <ligand>
        <name>FMN</name>
        <dbReference type="ChEBI" id="CHEBI:58210"/>
    </ligand>
</feature>
<dbReference type="SUPFAM" id="SSF51395">
    <property type="entry name" value="FMN-linked oxidoreductases"/>
    <property type="match status" value="1"/>
</dbReference>
<dbReference type="EMBL" id="CAJNOM010000121">
    <property type="protein sequence ID" value="CAF1090254.1"/>
    <property type="molecule type" value="Genomic_DNA"/>
</dbReference>
<name>A0A813N0M9_9BILA</name>
<dbReference type="InterPro" id="IPR013785">
    <property type="entry name" value="Aldolase_TIM"/>
</dbReference>
<dbReference type="Pfam" id="PF01070">
    <property type="entry name" value="FMN_dh"/>
    <property type="match status" value="1"/>
</dbReference>
<keyword evidence="14" id="KW-1185">Reference proteome</keyword>
<evidence type="ECO:0000256" key="5">
    <source>
        <dbReference type="ARBA" id="ARBA00023002"/>
    </source>
</evidence>
<evidence type="ECO:0000256" key="6">
    <source>
        <dbReference type="ARBA" id="ARBA00024042"/>
    </source>
</evidence>
<feature type="binding site" evidence="10">
    <location>
        <position position="193"/>
    </location>
    <ligand>
        <name>FMN</name>
        <dbReference type="ChEBI" id="CHEBI:58210"/>
    </ligand>
</feature>
<dbReference type="EMBL" id="CAJNOI010000002">
    <property type="protein sequence ID" value="CAF0729984.1"/>
    <property type="molecule type" value="Genomic_DNA"/>
</dbReference>
<evidence type="ECO:0000256" key="9">
    <source>
        <dbReference type="PIRSR" id="PIRSR000138-1"/>
    </source>
</evidence>
<dbReference type="PROSITE" id="PS51349">
    <property type="entry name" value="FMN_HYDROXY_ACID_DH_2"/>
    <property type="match status" value="1"/>
</dbReference>
<comment type="cofactor">
    <cofactor evidence="1">
        <name>FMN</name>
        <dbReference type="ChEBI" id="CHEBI:58210"/>
    </cofactor>
</comment>
<dbReference type="AlphaFoldDB" id="A0A813N0M9"/>
<keyword evidence="4 10" id="KW-0288">FMN</keyword>
<feature type="binding site" evidence="10">
    <location>
        <begin position="105"/>
        <end position="107"/>
    </location>
    <ligand>
        <name>FMN</name>
        <dbReference type="ChEBI" id="CHEBI:58210"/>
    </ligand>
</feature>
<dbReference type="InterPro" id="IPR012133">
    <property type="entry name" value="Alpha-hydoxy_acid_DH_FMN"/>
</dbReference>
<feature type="binding site" evidence="10">
    <location>
        <position position="290"/>
    </location>
    <ligand>
        <name>FMN</name>
        <dbReference type="ChEBI" id="CHEBI:58210"/>
    </ligand>
</feature>
<dbReference type="FunFam" id="3.20.20.70:FF:000056">
    <property type="entry name" value="hydroxyacid oxidase 2"/>
    <property type="match status" value="1"/>
</dbReference>
<comment type="similarity">
    <text evidence="6">Belongs to the FMN-dependent alpha-hydroxy acid dehydrogenase family.</text>
</comment>
<dbReference type="PANTHER" id="PTHR10578">
    <property type="entry name" value="S -2-HYDROXY-ACID OXIDASE-RELATED"/>
    <property type="match status" value="1"/>
</dbReference>
<comment type="caution">
    <text evidence="12">The sequence shown here is derived from an EMBL/GenBank/DDBJ whole genome shotgun (WGS) entry which is preliminary data.</text>
</comment>
<protein>
    <recommendedName>
        <fullName evidence="2">(S)-2-hydroxy-acid oxidase</fullName>
        <ecNumber evidence="2">1.1.3.15</ecNumber>
    </recommendedName>
</protein>
<proteinExistence type="inferred from homology"/>
<feature type="domain" description="FMN hydroxy acid dehydrogenase" evidence="11">
    <location>
        <begin position="19"/>
        <end position="402"/>
    </location>
</feature>
<feature type="binding site" evidence="10">
    <location>
        <position position="134"/>
    </location>
    <ligand>
        <name>FMN</name>
        <dbReference type="ChEBI" id="CHEBI:58210"/>
    </ligand>
</feature>
<feature type="binding site" evidence="10">
    <location>
        <position position="292"/>
    </location>
    <ligand>
        <name>glyoxylate</name>
        <dbReference type="ChEBI" id="CHEBI:36655"/>
    </ligand>
</feature>
<dbReference type="PROSITE" id="PS00557">
    <property type="entry name" value="FMN_HYDROXY_ACID_DH_1"/>
    <property type="match status" value="1"/>
</dbReference>